<dbReference type="InterPro" id="IPR010982">
    <property type="entry name" value="Lambda_DNA-bd_dom_sf"/>
</dbReference>
<dbReference type="EMBL" id="MBDL01000010">
    <property type="protein sequence ID" value="ODA12763.1"/>
    <property type="molecule type" value="Genomic_DNA"/>
</dbReference>
<dbReference type="Proteomes" id="UP000186553">
    <property type="component" value="Unassembled WGS sequence"/>
</dbReference>
<evidence type="ECO:0000313" key="2">
    <source>
        <dbReference type="Proteomes" id="UP000186553"/>
    </source>
</evidence>
<organism evidence="1 2">
    <name type="scientific">Acinetobacter celticus</name>
    <dbReference type="NCBI Taxonomy" id="1891224"/>
    <lineage>
        <taxon>Bacteria</taxon>
        <taxon>Pseudomonadati</taxon>
        <taxon>Pseudomonadota</taxon>
        <taxon>Gammaproteobacteria</taxon>
        <taxon>Moraxellales</taxon>
        <taxon>Moraxellaceae</taxon>
        <taxon>Acinetobacter</taxon>
    </lineage>
</organism>
<proteinExistence type="predicted"/>
<accession>A0A1C3CVP9</accession>
<comment type="caution">
    <text evidence="1">The sequence shown here is derived from an EMBL/GenBank/DDBJ whole genome shotgun (WGS) entry which is preliminary data.</text>
</comment>
<dbReference type="GO" id="GO:0003677">
    <property type="term" value="F:DNA binding"/>
    <property type="evidence" value="ECO:0007669"/>
    <property type="project" value="InterPro"/>
</dbReference>
<dbReference type="STRING" id="1891224.BBP83_09415"/>
<dbReference type="Gene3D" id="1.10.260.40">
    <property type="entry name" value="lambda repressor-like DNA-binding domains"/>
    <property type="match status" value="1"/>
</dbReference>
<dbReference type="RefSeq" id="WP_068888247.1">
    <property type="nucleotide sequence ID" value="NZ_CBCRUU010000004.1"/>
</dbReference>
<dbReference type="AlphaFoldDB" id="A0A1C3CVP9"/>
<reference evidence="1 2" key="1">
    <citation type="submission" date="2016-07" db="EMBL/GenBank/DDBJ databases">
        <title>Acinetobacter sp. ANC 4603.</title>
        <authorList>
            <person name="Radolfova-Krizova L."/>
            <person name="Nemec A."/>
        </authorList>
    </citation>
    <scope>NUCLEOTIDE SEQUENCE [LARGE SCALE GENOMIC DNA]</scope>
    <source>
        <strain evidence="1 2">ANC 4603</strain>
    </source>
</reference>
<dbReference type="SUPFAM" id="SSF47413">
    <property type="entry name" value="lambda repressor-like DNA-binding domains"/>
    <property type="match status" value="1"/>
</dbReference>
<dbReference type="Pfam" id="PF14549">
    <property type="entry name" value="P22_Cro"/>
    <property type="match status" value="1"/>
</dbReference>
<sequence length="66" mass="7462">MTKQEALQLLNCNVADLALKLEISSQAISQWPEKKIPLMREYQILDLAKGQIPIKRSTKNSNKAPI</sequence>
<dbReference type="OrthoDB" id="6710289at2"/>
<protein>
    <submittedName>
        <fullName evidence="1">Uncharacterized protein</fullName>
    </submittedName>
</protein>
<gene>
    <name evidence="1" type="ORF">BBP83_09415</name>
</gene>
<name>A0A1C3CVP9_9GAMM</name>
<keyword evidence="2" id="KW-1185">Reference proteome</keyword>
<evidence type="ECO:0000313" key="1">
    <source>
        <dbReference type="EMBL" id="ODA12763.1"/>
    </source>
</evidence>